<dbReference type="InterPro" id="IPR036264">
    <property type="entry name" value="Bact_exopeptidase_dim_dom"/>
</dbReference>
<comment type="similarity">
    <text evidence="2">Belongs to the peptidase M20A family.</text>
</comment>
<dbReference type="InterPro" id="IPR002933">
    <property type="entry name" value="Peptidase_M20"/>
</dbReference>
<evidence type="ECO:0000313" key="9">
    <source>
        <dbReference type="Proteomes" id="UP000036947"/>
    </source>
</evidence>
<keyword evidence="3" id="KW-0479">Metal-binding</keyword>
<dbReference type="InterPro" id="IPR050072">
    <property type="entry name" value="Peptidase_M20A"/>
</dbReference>
<sequence length="403" mass="43126">MRSASIAAALALAPWALCAQQQPLSNQLSTHAPAYRDELLGLHKSLVSIESITGNENEVGNFLVDYLAERGYTVDLQFVAPSHGTPEGRPRFNVLAWHGGPRANPRVVVSSHIDVVPPYIPYGIDHGKVSKDTMIKGRGSVDAKGAVATMIVALDQLLAAGEVSGEDVMLLFVVGEEATGDGMRAFSDSLNGMDPPRRFEAVIFGEPTENKLACGHKGGLFCEVTARGVPGHSGYPWLGKSANELMVRAMARIIDTDLGSSPLFGNTTVNIGRFDGGVAANVIPERAFVELAARVAIGPEAEGGKVVQRKMQAIFDAIDHEAFTFYCSHGYGFVETNCDVPGFETVVVNYGTDVPILKGDHTRYLYGPGNILVAHGARENLTVGDLETAVEGYQKLILHALKQ</sequence>
<feature type="chain" id="PRO_5005544704" evidence="6">
    <location>
        <begin position="20"/>
        <end position="403"/>
    </location>
</feature>
<evidence type="ECO:0000256" key="5">
    <source>
        <dbReference type="ARBA" id="ARBA00022833"/>
    </source>
</evidence>
<dbReference type="Pfam" id="PF07687">
    <property type="entry name" value="M20_dimer"/>
    <property type="match status" value="1"/>
</dbReference>
<name>A0A0L0N7I2_TOLOC</name>
<dbReference type="EMBL" id="LFRF01000015">
    <property type="protein sequence ID" value="KND90001.1"/>
    <property type="molecule type" value="Genomic_DNA"/>
</dbReference>
<keyword evidence="5" id="KW-0862">Zinc</keyword>
<keyword evidence="4" id="KW-0378">Hydrolase</keyword>
<evidence type="ECO:0000256" key="2">
    <source>
        <dbReference type="ARBA" id="ARBA00006247"/>
    </source>
</evidence>
<comment type="cofactor">
    <cofactor evidence="1">
        <name>Zn(2+)</name>
        <dbReference type="ChEBI" id="CHEBI:29105"/>
    </cofactor>
</comment>
<dbReference type="PROSITE" id="PS00759">
    <property type="entry name" value="ARGE_DAPE_CPG2_2"/>
    <property type="match status" value="1"/>
</dbReference>
<dbReference type="AlphaFoldDB" id="A0A0L0N7I2"/>
<dbReference type="OrthoDB" id="3064516at2759"/>
<dbReference type="Pfam" id="PF01546">
    <property type="entry name" value="Peptidase_M20"/>
    <property type="match status" value="1"/>
</dbReference>
<evidence type="ECO:0000259" key="7">
    <source>
        <dbReference type="Pfam" id="PF07687"/>
    </source>
</evidence>
<dbReference type="Gene3D" id="3.40.630.10">
    <property type="entry name" value="Zn peptidases"/>
    <property type="match status" value="1"/>
</dbReference>
<proteinExistence type="inferred from homology"/>
<feature type="domain" description="Peptidase M20 dimerisation" evidence="7">
    <location>
        <begin position="215"/>
        <end position="317"/>
    </location>
</feature>
<evidence type="ECO:0000256" key="1">
    <source>
        <dbReference type="ARBA" id="ARBA00001947"/>
    </source>
</evidence>
<dbReference type="Gene3D" id="3.30.70.360">
    <property type="match status" value="1"/>
</dbReference>
<protein>
    <submittedName>
        <fullName evidence="8">Peptidase M20 domain-containing protein</fullName>
    </submittedName>
</protein>
<evidence type="ECO:0000256" key="3">
    <source>
        <dbReference type="ARBA" id="ARBA00022723"/>
    </source>
</evidence>
<feature type="signal peptide" evidence="6">
    <location>
        <begin position="1"/>
        <end position="19"/>
    </location>
</feature>
<evidence type="ECO:0000256" key="4">
    <source>
        <dbReference type="ARBA" id="ARBA00022801"/>
    </source>
</evidence>
<evidence type="ECO:0000313" key="8">
    <source>
        <dbReference type="EMBL" id="KND90001.1"/>
    </source>
</evidence>
<reference evidence="8 9" key="1">
    <citation type="journal article" date="2015" name="BMC Genomics">
        <title>The genome of the truffle-parasite Tolypocladium ophioglossoides and the evolution of antifungal peptaibiotics.</title>
        <authorList>
            <person name="Quandt C.A."/>
            <person name="Bushley K.E."/>
            <person name="Spatafora J.W."/>
        </authorList>
    </citation>
    <scope>NUCLEOTIDE SEQUENCE [LARGE SCALE GENOMIC DNA]</scope>
    <source>
        <strain evidence="8 9">CBS 100239</strain>
    </source>
</reference>
<dbReference type="PANTHER" id="PTHR43808:SF30">
    <property type="entry name" value="ACETYLORNITHINE DEACETYLASE"/>
    <property type="match status" value="1"/>
</dbReference>
<dbReference type="GO" id="GO:0016787">
    <property type="term" value="F:hydrolase activity"/>
    <property type="evidence" value="ECO:0007669"/>
    <property type="project" value="UniProtKB-KW"/>
</dbReference>
<dbReference type="STRING" id="1163406.A0A0L0N7I2"/>
<dbReference type="InterPro" id="IPR001261">
    <property type="entry name" value="ArgE/DapE_CS"/>
</dbReference>
<organism evidence="8 9">
    <name type="scientific">Tolypocladium ophioglossoides (strain CBS 100239)</name>
    <name type="common">Snaketongue truffleclub</name>
    <name type="synonym">Elaphocordyceps ophioglossoides</name>
    <dbReference type="NCBI Taxonomy" id="1163406"/>
    <lineage>
        <taxon>Eukaryota</taxon>
        <taxon>Fungi</taxon>
        <taxon>Dikarya</taxon>
        <taxon>Ascomycota</taxon>
        <taxon>Pezizomycotina</taxon>
        <taxon>Sordariomycetes</taxon>
        <taxon>Hypocreomycetidae</taxon>
        <taxon>Hypocreales</taxon>
        <taxon>Ophiocordycipitaceae</taxon>
        <taxon>Tolypocladium</taxon>
    </lineage>
</organism>
<accession>A0A0L0N7I2</accession>
<dbReference type="CDD" id="cd05652">
    <property type="entry name" value="M20_ArgE_DapE-like_fungal"/>
    <property type="match status" value="1"/>
</dbReference>
<keyword evidence="6" id="KW-0732">Signal</keyword>
<dbReference type="GO" id="GO:0046872">
    <property type="term" value="F:metal ion binding"/>
    <property type="evidence" value="ECO:0007669"/>
    <property type="project" value="UniProtKB-KW"/>
</dbReference>
<dbReference type="InterPro" id="IPR011650">
    <property type="entry name" value="Peptidase_M20_dimer"/>
</dbReference>
<keyword evidence="9" id="KW-1185">Reference proteome</keyword>
<dbReference type="SUPFAM" id="SSF53187">
    <property type="entry name" value="Zn-dependent exopeptidases"/>
    <property type="match status" value="1"/>
</dbReference>
<comment type="caution">
    <text evidence="8">The sequence shown here is derived from an EMBL/GenBank/DDBJ whole genome shotgun (WGS) entry which is preliminary data.</text>
</comment>
<dbReference type="SUPFAM" id="SSF55031">
    <property type="entry name" value="Bacterial exopeptidase dimerisation domain"/>
    <property type="match status" value="1"/>
</dbReference>
<dbReference type="PANTHER" id="PTHR43808">
    <property type="entry name" value="ACETYLORNITHINE DEACETYLASE"/>
    <property type="match status" value="1"/>
</dbReference>
<dbReference type="Proteomes" id="UP000036947">
    <property type="component" value="Unassembled WGS sequence"/>
</dbReference>
<gene>
    <name evidence="8" type="ORF">TOPH_05287</name>
</gene>
<evidence type="ECO:0000256" key="6">
    <source>
        <dbReference type="SAM" id="SignalP"/>
    </source>
</evidence>